<dbReference type="PROSITE" id="PS01094">
    <property type="entry name" value="UPF0076"/>
    <property type="match status" value="1"/>
</dbReference>
<protein>
    <submittedName>
        <fullName evidence="2">Endoribonuclease L-PSP</fullName>
    </submittedName>
</protein>
<keyword evidence="3" id="KW-1185">Reference proteome</keyword>
<dbReference type="AlphaFoldDB" id="F0SWU4"/>
<reference evidence="3" key="2">
    <citation type="submission" date="2011-02" db="EMBL/GenBank/DDBJ databases">
        <title>The complete genome of Syntrophobotulus glycolicus DSM 8271.</title>
        <authorList>
            <person name="Lucas S."/>
            <person name="Copeland A."/>
            <person name="Lapidus A."/>
            <person name="Bruce D."/>
            <person name="Goodwin L."/>
            <person name="Pitluck S."/>
            <person name="Kyrpides N."/>
            <person name="Mavromatis K."/>
            <person name="Pagani I."/>
            <person name="Ivanova N."/>
            <person name="Mikhailova N."/>
            <person name="Chertkov O."/>
            <person name="Held B."/>
            <person name="Detter J.C."/>
            <person name="Tapia R."/>
            <person name="Han C."/>
            <person name="Land M."/>
            <person name="Hauser L."/>
            <person name="Markowitz V."/>
            <person name="Cheng J.-F."/>
            <person name="Hugenholtz P."/>
            <person name="Woyke T."/>
            <person name="Wu D."/>
            <person name="Spring S."/>
            <person name="Schroeder M."/>
            <person name="Brambilla E."/>
            <person name="Klenk H.-P."/>
            <person name="Eisen J.A."/>
        </authorList>
    </citation>
    <scope>NUCLEOTIDE SEQUENCE [LARGE SCALE GENOMIC DNA]</scope>
    <source>
        <strain evidence="3">DSM 8271 / FlGlyR</strain>
    </source>
</reference>
<dbReference type="RefSeq" id="WP_013623505.1">
    <property type="nucleotide sequence ID" value="NC_015172.1"/>
</dbReference>
<dbReference type="GO" id="GO:0019239">
    <property type="term" value="F:deaminase activity"/>
    <property type="evidence" value="ECO:0007669"/>
    <property type="project" value="TreeGrafter"/>
</dbReference>
<accession>F0SWU4</accession>
<comment type="similarity">
    <text evidence="1">Belongs to the RutC family.</text>
</comment>
<dbReference type="Gene3D" id="3.30.1330.40">
    <property type="entry name" value="RutC-like"/>
    <property type="match status" value="2"/>
</dbReference>
<dbReference type="KEGG" id="sgy:Sgly_0265"/>
<evidence type="ECO:0000313" key="2">
    <source>
        <dbReference type="EMBL" id="ADY54634.1"/>
    </source>
</evidence>
<dbReference type="InterPro" id="IPR035959">
    <property type="entry name" value="RutC-like_sf"/>
</dbReference>
<dbReference type="PANTHER" id="PTHR11803:SF58">
    <property type="entry name" value="PROTEIN HMF1-RELATED"/>
    <property type="match status" value="1"/>
</dbReference>
<evidence type="ECO:0000313" key="3">
    <source>
        <dbReference type="Proteomes" id="UP000007488"/>
    </source>
</evidence>
<name>F0SWU4_SYNGF</name>
<dbReference type="GO" id="GO:0005829">
    <property type="term" value="C:cytosol"/>
    <property type="evidence" value="ECO:0007669"/>
    <property type="project" value="TreeGrafter"/>
</dbReference>
<dbReference type="CDD" id="cd00448">
    <property type="entry name" value="YjgF_YER057c_UK114_family"/>
    <property type="match status" value="2"/>
</dbReference>
<dbReference type="SUPFAM" id="SSF55298">
    <property type="entry name" value="YjgF-like"/>
    <property type="match status" value="2"/>
</dbReference>
<dbReference type="EMBL" id="CP002547">
    <property type="protein sequence ID" value="ADY54634.1"/>
    <property type="molecule type" value="Genomic_DNA"/>
</dbReference>
<dbReference type="InterPro" id="IPR006175">
    <property type="entry name" value="YjgF/YER057c/UK114"/>
</dbReference>
<organism evidence="2 3">
    <name type="scientific">Syntrophobotulus glycolicus (strain DSM 8271 / FlGlyR)</name>
    <dbReference type="NCBI Taxonomy" id="645991"/>
    <lineage>
        <taxon>Bacteria</taxon>
        <taxon>Bacillati</taxon>
        <taxon>Bacillota</taxon>
        <taxon>Clostridia</taxon>
        <taxon>Eubacteriales</taxon>
        <taxon>Desulfitobacteriaceae</taxon>
        <taxon>Syntrophobotulus</taxon>
    </lineage>
</organism>
<dbReference type="STRING" id="645991.Sgly_0265"/>
<dbReference type="PANTHER" id="PTHR11803">
    <property type="entry name" value="2-IMINOBUTANOATE/2-IMINOPROPANOATE DEAMINASE RIDA"/>
    <property type="match status" value="1"/>
</dbReference>
<dbReference type="Proteomes" id="UP000007488">
    <property type="component" value="Chromosome"/>
</dbReference>
<gene>
    <name evidence="2" type="ordered locus">Sgly_0265</name>
</gene>
<dbReference type="Pfam" id="PF01042">
    <property type="entry name" value="Ribonuc_L-PSP"/>
    <property type="match status" value="2"/>
</dbReference>
<evidence type="ECO:0000256" key="1">
    <source>
        <dbReference type="ARBA" id="ARBA00010552"/>
    </source>
</evidence>
<proteinExistence type="inferred from homology"/>
<sequence>MTNKAGVQKENQSLSQGELKGDNDNYLFFSSIELMEYFLNNVSEKDLKTQTKRIFEMARVYMAKKDFEIEDVYSVFIMMKDISQVETVNEVFKLYFKKGKYPTRVVVQSAEMEETADIEIEFSAYRGKKEYIIDEQIEQLSGPVSAAVKADSFVYCSGVGPENFTESDKMDFKDRVKQCMDKLQKTLSEAGSDFKRTYSFMIYLQDENKIKDIEEVFEQYIGKDEEKANQLMKVEKMSNDCDVLICCSAYQ</sequence>
<dbReference type="eggNOG" id="COG0251">
    <property type="taxonomic scope" value="Bacteria"/>
</dbReference>
<dbReference type="HOGENOM" id="CLU_1114376_0_0_9"/>
<reference evidence="2 3" key="1">
    <citation type="journal article" date="2011" name="Stand. Genomic Sci.">
        <title>Complete genome sequence of Syntrophobotulus glycolicus type strain (FlGlyR).</title>
        <authorList>
            <person name="Han C."/>
            <person name="Mwirichia R."/>
            <person name="Chertkov O."/>
            <person name="Held B."/>
            <person name="Lapidus A."/>
            <person name="Nolan M."/>
            <person name="Lucas S."/>
            <person name="Hammon N."/>
            <person name="Deshpande S."/>
            <person name="Cheng J.F."/>
            <person name="Tapia R."/>
            <person name="Goodwin L."/>
            <person name="Pitluck S."/>
            <person name="Huntemann M."/>
            <person name="Liolios K."/>
            <person name="Ivanova N."/>
            <person name="Pagani I."/>
            <person name="Mavromatis K."/>
            <person name="Ovchinikova G."/>
            <person name="Pati A."/>
            <person name="Chen A."/>
            <person name="Palaniappan K."/>
            <person name="Land M."/>
            <person name="Hauser L."/>
            <person name="Brambilla E.M."/>
            <person name="Rohde M."/>
            <person name="Spring S."/>
            <person name="Sikorski J."/>
            <person name="Goker M."/>
            <person name="Woyke T."/>
            <person name="Bristow J."/>
            <person name="Eisen J.A."/>
            <person name="Markowitz V."/>
            <person name="Hugenholtz P."/>
            <person name="Kyrpides N.C."/>
            <person name="Klenk H.P."/>
            <person name="Detter J.C."/>
        </authorList>
    </citation>
    <scope>NUCLEOTIDE SEQUENCE [LARGE SCALE GENOMIC DNA]</scope>
    <source>
        <strain evidence="3">DSM 8271 / FlGlyR</strain>
    </source>
</reference>
<dbReference type="InterPro" id="IPR019897">
    <property type="entry name" value="RidA_CS"/>
</dbReference>
<dbReference type="OrthoDB" id="9803101at2"/>